<name>A0A2P5B9S5_TREOI</name>
<gene>
    <name evidence="1" type="ORF">TorRG33x02_328520</name>
</gene>
<dbReference type="EMBL" id="JXTC01000571">
    <property type="protein sequence ID" value="PON45538.1"/>
    <property type="molecule type" value="Genomic_DNA"/>
</dbReference>
<dbReference type="InParanoid" id="A0A2P5B9S5"/>
<comment type="caution">
    <text evidence="1">The sequence shown here is derived from an EMBL/GenBank/DDBJ whole genome shotgun (WGS) entry which is preliminary data.</text>
</comment>
<evidence type="ECO:0000313" key="1">
    <source>
        <dbReference type="EMBL" id="PON45538.1"/>
    </source>
</evidence>
<evidence type="ECO:0000313" key="2">
    <source>
        <dbReference type="Proteomes" id="UP000237000"/>
    </source>
</evidence>
<dbReference type="AlphaFoldDB" id="A0A2P5B9S5"/>
<dbReference type="OrthoDB" id="10523295at2759"/>
<keyword evidence="2" id="KW-1185">Reference proteome</keyword>
<proteinExistence type="predicted"/>
<accession>A0A2P5B9S5</accession>
<sequence>MRNGRRRYNISATIFDESPPSEYRNLYTVVRLGLVGHLNVVRPFAGVETLLILVAQEYNGELRERELREQVERKRCKIRQQETTVAQNYSNEKPQRHEIKRQKIIPMRDDDGTRSSHARLRWRDCELLW</sequence>
<organism evidence="1 2">
    <name type="scientific">Trema orientale</name>
    <name type="common">Charcoal tree</name>
    <name type="synonym">Celtis orientalis</name>
    <dbReference type="NCBI Taxonomy" id="63057"/>
    <lineage>
        <taxon>Eukaryota</taxon>
        <taxon>Viridiplantae</taxon>
        <taxon>Streptophyta</taxon>
        <taxon>Embryophyta</taxon>
        <taxon>Tracheophyta</taxon>
        <taxon>Spermatophyta</taxon>
        <taxon>Magnoliopsida</taxon>
        <taxon>eudicotyledons</taxon>
        <taxon>Gunneridae</taxon>
        <taxon>Pentapetalae</taxon>
        <taxon>rosids</taxon>
        <taxon>fabids</taxon>
        <taxon>Rosales</taxon>
        <taxon>Cannabaceae</taxon>
        <taxon>Trema</taxon>
    </lineage>
</organism>
<protein>
    <submittedName>
        <fullName evidence="1">Uncharacterized protein</fullName>
    </submittedName>
</protein>
<dbReference type="Proteomes" id="UP000237000">
    <property type="component" value="Unassembled WGS sequence"/>
</dbReference>
<reference evidence="2" key="1">
    <citation type="submission" date="2016-06" db="EMBL/GenBank/DDBJ databases">
        <title>Parallel loss of symbiosis genes in relatives of nitrogen-fixing non-legume Parasponia.</title>
        <authorList>
            <person name="Van Velzen R."/>
            <person name="Holmer R."/>
            <person name="Bu F."/>
            <person name="Rutten L."/>
            <person name="Van Zeijl A."/>
            <person name="Liu W."/>
            <person name="Santuari L."/>
            <person name="Cao Q."/>
            <person name="Sharma T."/>
            <person name="Shen D."/>
            <person name="Roswanjaya Y."/>
            <person name="Wardhani T."/>
            <person name="Kalhor M.S."/>
            <person name="Jansen J."/>
            <person name="Van den Hoogen J."/>
            <person name="Gungor B."/>
            <person name="Hartog M."/>
            <person name="Hontelez J."/>
            <person name="Verver J."/>
            <person name="Yang W.-C."/>
            <person name="Schijlen E."/>
            <person name="Repin R."/>
            <person name="Schilthuizen M."/>
            <person name="Schranz E."/>
            <person name="Heidstra R."/>
            <person name="Miyata K."/>
            <person name="Fedorova E."/>
            <person name="Kohlen W."/>
            <person name="Bisseling T."/>
            <person name="Smit S."/>
            <person name="Geurts R."/>
        </authorList>
    </citation>
    <scope>NUCLEOTIDE SEQUENCE [LARGE SCALE GENOMIC DNA]</scope>
    <source>
        <strain evidence="2">cv. RG33-2</strain>
    </source>
</reference>